<dbReference type="Proteomes" id="UP000275078">
    <property type="component" value="Unassembled WGS sequence"/>
</dbReference>
<protein>
    <recommendedName>
        <fullName evidence="3">Geranylgeranyl pyrophosphate synthetase</fullName>
    </recommendedName>
</protein>
<evidence type="ECO:0008006" key="3">
    <source>
        <dbReference type="Google" id="ProtNLM"/>
    </source>
</evidence>
<dbReference type="AlphaFoldDB" id="A0A3N4HY79"/>
<keyword evidence="2" id="KW-1185">Reference proteome</keyword>
<dbReference type="PANTHER" id="PTHR35179">
    <property type="entry name" value="PROTEIN CBG02620"/>
    <property type="match status" value="1"/>
</dbReference>
<name>A0A3N4HY79_ASCIM</name>
<accession>A0A3N4HY79</accession>
<dbReference type="PANTHER" id="PTHR35179:SF2">
    <property type="entry name" value="START DOMAIN-CONTAINING PROTEIN"/>
    <property type="match status" value="1"/>
</dbReference>
<sequence length="375" mass="41824">MKDPLPILWSSLVDDPSVSVTKKNFRDLTSYNWLKGKTSTIAVPGHPPIWKPKPAGEATQLKKDKGRTFVNENAARCPVYPMEPLFRSLAISAPDFDFGPISLIIDRASLRRLLEFATGQAPKKKFTLNVQRFGGLTMIFNHSEKPKAKGGFGGYGDGFENAFTRWPKGLEHSTRHHRVVEYEFGGMQMLVRFEADAAIMQEDAKEGLPIGWATSDGQIHPTPDGSSIAVCRSGSAISYTSIAEMKTRHSGKGRNMGAIYPQIWFSNTQHIIIGTHKDGLFSDVVPTDVRVDCPERQYEGNDGSLGDWELKNRVQLSKLGDMLRKICNVAEGHQEAFTVRYVDRTMLEVKRQPNKVWLPRDVVQWIGGSSTTANC</sequence>
<organism evidence="1 2">
    <name type="scientific">Ascobolus immersus RN42</name>
    <dbReference type="NCBI Taxonomy" id="1160509"/>
    <lineage>
        <taxon>Eukaryota</taxon>
        <taxon>Fungi</taxon>
        <taxon>Dikarya</taxon>
        <taxon>Ascomycota</taxon>
        <taxon>Pezizomycotina</taxon>
        <taxon>Pezizomycetes</taxon>
        <taxon>Pezizales</taxon>
        <taxon>Ascobolaceae</taxon>
        <taxon>Ascobolus</taxon>
    </lineage>
</organism>
<evidence type="ECO:0000313" key="1">
    <source>
        <dbReference type="EMBL" id="RPA74634.1"/>
    </source>
</evidence>
<dbReference type="STRING" id="1160509.A0A3N4HY79"/>
<gene>
    <name evidence="1" type="ORF">BJ508DRAFT_332858</name>
</gene>
<dbReference type="OrthoDB" id="5393654at2759"/>
<proteinExistence type="predicted"/>
<dbReference type="EMBL" id="ML119784">
    <property type="protein sequence ID" value="RPA74634.1"/>
    <property type="molecule type" value="Genomic_DNA"/>
</dbReference>
<reference evidence="1 2" key="1">
    <citation type="journal article" date="2018" name="Nat. Ecol. Evol.">
        <title>Pezizomycetes genomes reveal the molecular basis of ectomycorrhizal truffle lifestyle.</title>
        <authorList>
            <person name="Murat C."/>
            <person name="Payen T."/>
            <person name="Noel B."/>
            <person name="Kuo A."/>
            <person name="Morin E."/>
            <person name="Chen J."/>
            <person name="Kohler A."/>
            <person name="Krizsan K."/>
            <person name="Balestrini R."/>
            <person name="Da Silva C."/>
            <person name="Montanini B."/>
            <person name="Hainaut M."/>
            <person name="Levati E."/>
            <person name="Barry K.W."/>
            <person name="Belfiori B."/>
            <person name="Cichocki N."/>
            <person name="Clum A."/>
            <person name="Dockter R.B."/>
            <person name="Fauchery L."/>
            <person name="Guy J."/>
            <person name="Iotti M."/>
            <person name="Le Tacon F."/>
            <person name="Lindquist E.A."/>
            <person name="Lipzen A."/>
            <person name="Malagnac F."/>
            <person name="Mello A."/>
            <person name="Molinier V."/>
            <person name="Miyauchi S."/>
            <person name="Poulain J."/>
            <person name="Riccioni C."/>
            <person name="Rubini A."/>
            <person name="Sitrit Y."/>
            <person name="Splivallo R."/>
            <person name="Traeger S."/>
            <person name="Wang M."/>
            <person name="Zifcakova L."/>
            <person name="Wipf D."/>
            <person name="Zambonelli A."/>
            <person name="Paolocci F."/>
            <person name="Nowrousian M."/>
            <person name="Ottonello S."/>
            <person name="Baldrian P."/>
            <person name="Spatafora J.W."/>
            <person name="Henrissat B."/>
            <person name="Nagy L.G."/>
            <person name="Aury J.M."/>
            <person name="Wincker P."/>
            <person name="Grigoriev I.V."/>
            <person name="Bonfante P."/>
            <person name="Martin F.M."/>
        </authorList>
    </citation>
    <scope>NUCLEOTIDE SEQUENCE [LARGE SCALE GENOMIC DNA]</scope>
    <source>
        <strain evidence="1 2">RN42</strain>
    </source>
</reference>
<evidence type="ECO:0000313" key="2">
    <source>
        <dbReference type="Proteomes" id="UP000275078"/>
    </source>
</evidence>